<keyword evidence="6" id="KW-0460">Magnesium</keyword>
<dbReference type="Gene3D" id="3.30.420.10">
    <property type="entry name" value="Ribonuclease H-like superfamily/Ribonuclease H"/>
    <property type="match status" value="2"/>
</dbReference>
<dbReference type="InterPro" id="IPR001969">
    <property type="entry name" value="Aspartic_peptidase_AS"/>
</dbReference>
<evidence type="ECO:0000313" key="14">
    <source>
        <dbReference type="Proteomes" id="UP000830375"/>
    </source>
</evidence>
<reference evidence="13 14" key="1">
    <citation type="submission" date="2022-01" db="EMBL/GenBank/DDBJ databases">
        <title>A high-quality chromosome-level genome assembly of rohu carp, Labeo rohita.</title>
        <authorList>
            <person name="Arick M.A. II"/>
            <person name="Hsu C.-Y."/>
            <person name="Magbanua Z."/>
            <person name="Pechanova O."/>
            <person name="Grover C."/>
            <person name="Miller E."/>
            <person name="Thrash A."/>
            <person name="Ezzel L."/>
            <person name="Alam S."/>
            <person name="Benzie J."/>
            <person name="Hamilton M."/>
            <person name="Karsi A."/>
            <person name="Lawrence M.L."/>
            <person name="Peterson D.G."/>
        </authorList>
    </citation>
    <scope>NUCLEOTIDE SEQUENCE [LARGE SCALE GENOMIC DNA]</scope>
    <source>
        <strain evidence="14">BAU-BD-2019</strain>
        <tissue evidence="13">Blood</tissue>
    </source>
</reference>
<dbReference type="InterPro" id="IPR043502">
    <property type="entry name" value="DNA/RNA_pol_sf"/>
</dbReference>
<keyword evidence="1" id="KW-0808">Transferase</keyword>
<dbReference type="PROSITE" id="PS00141">
    <property type="entry name" value="ASP_PROTEASE"/>
    <property type="match status" value="1"/>
</dbReference>
<feature type="domain" description="RNase H type-1" evidence="11">
    <location>
        <begin position="691"/>
        <end position="850"/>
    </location>
</feature>
<comment type="caution">
    <text evidence="13">The sequence shown here is derived from an EMBL/GenBank/DDBJ whole genome shotgun (WGS) entry which is preliminary data.</text>
</comment>
<evidence type="ECO:0000256" key="1">
    <source>
        <dbReference type="ARBA" id="ARBA00022679"/>
    </source>
</evidence>
<keyword evidence="3" id="KW-0540">Nuclease</keyword>
<evidence type="ECO:0000256" key="8">
    <source>
        <dbReference type="ARBA" id="ARBA00022908"/>
    </source>
</evidence>
<keyword evidence="8" id="KW-0229">DNA integration</keyword>
<dbReference type="InterPro" id="IPR012337">
    <property type="entry name" value="RNaseH-like_sf"/>
</dbReference>
<protein>
    <submittedName>
        <fullName evidence="13">Uncharacterized protein</fullName>
    </submittedName>
</protein>
<evidence type="ECO:0000256" key="6">
    <source>
        <dbReference type="ARBA" id="ARBA00022842"/>
    </source>
</evidence>
<dbReference type="InterPro" id="IPR051320">
    <property type="entry name" value="Viral_Replic_Matur_Polypro"/>
</dbReference>
<dbReference type="Gene3D" id="3.10.20.370">
    <property type="match status" value="1"/>
</dbReference>
<accession>A0ABQ8MRR5</accession>
<dbReference type="InterPro" id="IPR018061">
    <property type="entry name" value="Retropepsins"/>
</dbReference>
<dbReference type="Gene3D" id="3.30.70.270">
    <property type="match status" value="3"/>
</dbReference>
<name>A0ABQ8MRR5_LABRO</name>
<feature type="domain" description="Integrase catalytic" evidence="12">
    <location>
        <begin position="976"/>
        <end position="1133"/>
    </location>
</feature>
<sequence length="1206" mass="135368">MSEMNDENVEKQFAMYECEAFKILPKYPLIVQGTMIDFLADSGATRSTVRPCDLPCKPELTDHVSESICASGRSMFERYTKPLICETETGRVLKHAFLFSKTCPVPILGRDLMCKLNLRLIADSSGVRVEEEGSEQWSCLHEEPQWVYEWHIMNYDWAEMMCKKARECITCSGVEMMTPDELHCTSHVALERDENYEKVWFEKNETETLSFDKMFWTDSVCALSACLTEAQSRQYQMTEQTVPHLSLSKARGQKWYEVGLFVKQCVDAGDWRETGPDLQHSESLGALMMTFECKVEVERVVKPILHDKLAGRINAWPCQHQYPLKKEAIEGIRPVFESLLREGVIVPCNDSPVRTPIFPVKKIRDKGQPTEWRFVQDLQAVNAATRQRAPSVPNPYTILSQIPSDAKFFSVVDLANAFFSVPVAKDSQYWFAFEFDVSRDEATCVADTVTLLKHLAEEGHKVSLSKLQFAKQQVVFLGHVITPNSKSLSDKRIQGIKDVPKPITRKQMLSFLGMCSYCRTFIPNYAILEQPLRSLTVGKGLKSTDKIEWTAEAEEAFVNMKIQLAQAPALGLPNGDRPFVQMVDEKNGFMTSVLLQHHGDRLRPVAYFSSKLDPVAAGLPLCLRAVAAAEQAVIASREFVGYSDLTLMAPHAVTMILQEQKTSHLSTARWLRYHTILLDMPNITIKRCTTLNAATLLPTEGDGEEHHCCLTTLEQIYPQTGQNNVGYAITTEFGVVASGKLPSNYSAQAAELVALTEACKLMKDQCVTIYTDSRYAFGVTHDFGALWKHRKFLKSDGRPILNAHLVAELLEAILLPKKIAICKCAAHTNQKDSVSLGNARADAAAKTAAAQQAEEPECTLLSDTNENSLSSLQGMQTFATGAEKEQWRKCGCKMTNGVWMSEDGRPCLPKHFFSHYCRLTHGLDHVSKGGMIMQMKGLWFTKGFTIFAENFCKRCVICNTHNVARGAKMPLVSQPPSAGPFEYLQMDFVELNPCEGKKYCLVMVDMWSKWTEVFPSSKQDATAVAKALLTEIVPRWGIPQKISSDNGRHFANEAITQVGKILGIDIRTHCAYAPRSGGGVERHNQTLKNKLAKCCEETGLTWVKALPIVLMYMRMRKRVRSNLSPYEILFGRPPHVGLEGGKQPLPSTELCEHDMLTYCKEMSSLLCNICVQVKAAQQKVAEAPLHAIKPGDFVVIRDFRRKSWKA</sequence>
<dbReference type="EMBL" id="JACTAM010000004">
    <property type="protein sequence ID" value="KAI2665523.1"/>
    <property type="molecule type" value="Genomic_DNA"/>
</dbReference>
<dbReference type="Pfam" id="PF00665">
    <property type="entry name" value="rve"/>
    <property type="match status" value="1"/>
</dbReference>
<evidence type="ECO:0000256" key="5">
    <source>
        <dbReference type="ARBA" id="ARBA00022801"/>
    </source>
</evidence>
<dbReference type="SUPFAM" id="SSF50630">
    <property type="entry name" value="Acid proteases"/>
    <property type="match status" value="1"/>
</dbReference>
<dbReference type="Gene3D" id="2.40.70.10">
    <property type="entry name" value="Acid Proteases"/>
    <property type="match status" value="1"/>
</dbReference>
<dbReference type="InterPro" id="IPR043128">
    <property type="entry name" value="Rev_trsase/Diguanyl_cyclase"/>
</dbReference>
<evidence type="ECO:0000256" key="9">
    <source>
        <dbReference type="ARBA" id="ARBA00022918"/>
    </source>
</evidence>
<feature type="domain" description="Peptidase A2" evidence="10">
    <location>
        <begin position="36"/>
        <end position="112"/>
    </location>
</feature>
<proteinExistence type="predicted"/>
<dbReference type="Proteomes" id="UP000830375">
    <property type="component" value="Unassembled WGS sequence"/>
</dbReference>
<organism evidence="13 14">
    <name type="scientific">Labeo rohita</name>
    <name type="common">Indian major carp</name>
    <name type="synonym">Cyprinus rohita</name>
    <dbReference type="NCBI Taxonomy" id="84645"/>
    <lineage>
        <taxon>Eukaryota</taxon>
        <taxon>Metazoa</taxon>
        <taxon>Chordata</taxon>
        <taxon>Craniata</taxon>
        <taxon>Vertebrata</taxon>
        <taxon>Euteleostomi</taxon>
        <taxon>Actinopterygii</taxon>
        <taxon>Neopterygii</taxon>
        <taxon>Teleostei</taxon>
        <taxon>Ostariophysi</taxon>
        <taxon>Cypriniformes</taxon>
        <taxon>Cyprinidae</taxon>
        <taxon>Labeoninae</taxon>
        <taxon>Labeonini</taxon>
        <taxon>Labeo</taxon>
    </lineage>
</organism>
<dbReference type="Pfam" id="PF00077">
    <property type="entry name" value="RVP"/>
    <property type="match status" value="1"/>
</dbReference>
<dbReference type="PROSITE" id="PS50175">
    <property type="entry name" value="ASP_PROT_RETROV"/>
    <property type="match status" value="1"/>
</dbReference>
<dbReference type="PROSITE" id="PS50879">
    <property type="entry name" value="RNASE_H_1"/>
    <property type="match status" value="1"/>
</dbReference>
<dbReference type="Gene3D" id="3.10.10.10">
    <property type="entry name" value="HIV Type 1 Reverse Transcriptase, subunit A, domain 1"/>
    <property type="match status" value="1"/>
</dbReference>
<keyword evidence="4" id="KW-0255">Endonuclease</keyword>
<evidence type="ECO:0000256" key="2">
    <source>
        <dbReference type="ARBA" id="ARBA00022695"/>
    </source>
</evidence>
<evidence type="ECO:0000259" key="12">
    <source>
        <dbReference type="PROSITE" id="PS50994"/>
    </source>
</evidence>
<dbReference type="Pfam" id="PF00075">
    <property type="entry name" value="RNase_H"/>
    <property type="match status" value="1"/>
</dbReference>
<evidence type="ECO:0000256" key="3">
    <source>
        <dbReference type="ARBA" id="ARBA00022722"/>
    </source>
</evidence>
<dbReference type="SUPFAM" id="SSF56672">
    <property type="entry name" value="DNA/RNA polymerases"/>
    <property type="match status" value="1"/>
</dbReference>
<dbReference type="PANTHER" id="PTHR33064:SF37">
    <property type="entry name" value="RIBONUCLEASE H"/>
    <property type="match status" value="1"/>
</dbReference>
<dbReference type="Gene3D" id="1.10.340.70">
    <property type="match status" value="1"/>
</dbReference>
<dbReference type="InterPro" id="IPR001584">
    <property type="entry name" value="Integrase_cat-core"/>
</dbReference>
<gene>
    <name evidence="13" type="ORF">H4Q32_021838</name>
</gene>
<keyword evidence="9" id="KW-0695">RNA-directed DNA polymerase</keyword>
<keyword evidence="5" id="KW-0378">Hydrolase</keyword>
<keyword evidence="14" id="KW-1185">Reference proteome</keyword>
<dbReference type="InterPro" id="IPR041577">
    <property type="entry name" value="RT_RNaseH_2"/>
</dbReference>
<evidence type="ECO:0000259" key="10">
    <source>
        <dbReference type="PROSITE" id="PS50175"/>
    </source>
</evidence>
<dbReference type="SUPFAM" id="SSF53098">
    <property type="entry name" value="Ribonuclease H-like"/>
    <property type="match status" value="2"/>
</dbReference>
<keyword evidence="7" id="KW-0694">RNA-binding</keyword>
<dbReference type="Pfam" id="PF17919">
    <property type="entry name" value="RT_RNaseH_2"/>
    <property type="match status" value="1"/>
</dbReference>
<dbReference type="InterPro" id="IPR021109">
    <property type="entry name" value="Peptidase_aspartic_dom_sf"/>
</dbReference>
<dbReference type="InterPro" id="IPR001995">
    <property type="entry name" value="Peptidase_A2_cat"/>
</dbReference>
<keyword evidence="2" id="KW-0548">Nucleotidyltransferase</keyword>
<evidence type="ECO:0000256" key="7">
    <source>
        <dbReference type="ARBA" id="ARBA00022884"/>
    </source>
</evidence>
<dbReference type="PANTHER" id="PTHR33064">
    <property type="entry name" value="POL PROTEIN"/>
    <property type="match status" value="1"/>
</dbReference>
<dbReference type="PROSITE" id="PS50994">
    <property type="entry name" value="INTEGRASE"/>
    <property type="match status" value="1"/>
</dbReference>
<dbReference type="InterPro" id="IPR036397">
    <property type="entry name" value="RNaseH_sf"/>
</dbReference>
<evidence type="ECO:0000259" key="11">
    <source>
        <dbReference type="PROSITE" id="PS50879"/>
    </source>
</evidence>
<evidence type="ECO:0000256" key="4">
    <source>
        <dbReference type="ARBA" id="ARBA00022759"/>
    </source>
</evidence>
<evidence type="ECO:0000313" key="13">
    <source>
        <dbReference type="EMBL" id="KAI2665523.1"/>
    </source>
</evidence>
<dbReference type="InterPro" id="IPR002156">
    <property type="entry name" value="RNaseH_domain"/>
</dbReference>